<dbReference type="InterPro" id="IPR014284">
    <property type="entry name" value="RNA_pol_sigma-70_dom"/>
</dbReference>
<evidence type="ECO:0000313" key="9">
    <source>
        <dbReference type="EMBL" id="CAB4815045.1"/>
    </source>
</evidence>
<evidence type="ECO:0000313" key="8">
    <source>
        <dbReference type="EMBL" id="CAB4703943.1"/>
    </source>
</evidence>
<name>A0A6J6Q3J9_9ZZZZ</name>
<dbReference type="EMBL" id="CAEZYF010000001">
    <property type="protein sequence ID" value="CAB4703943.1"/>
    <property type="molecule type" value="Genomic_DNA"/>
</dbReference>
<evidence type="ECO:0000313" key="12">
    <source>
        <dbReference type="EMBL" id="CAB4981890.1"/>
    </source>
</evidence>
<keyword evidence="2" id="KW-0805">Transcription regulation</keyword>
<sequence>MNRPPHVPDAIRRDRYERIFREVYEPLQHYVLRRAAPSVVDDVVAEALSVLWRRLDEVPDDAALPWCYGVTRRCLANHRRGDTRRQQLAQRLANEPVSVAVSLGNESELTAALEQLSTDERELVRLWAWEQLQPREIAVVLAISANAVSIRLHRAQRRLADALAAGRKDPGHAGHEAVGHAKEAR</sequence>
<evidence type="ECO:0000256" key="5">
    <source>
        <dbReference type="SAM" id="MobiDB-lite"/>
    </source>
</evidence>
<dbReference type="GO" id="GO:0006352">
    <property type="term" value="P:DNA-templated transcription initiation"/>
    <property type="evidence" value="ECO:0007669"/>
    <property type="project" value="InterPro"/>
</dbReference>
<dbReference type="AlphaFoldDB" id="A0A6J6Q3J9"/>
<evidence type="ECO:0000259" key="6">
    <source>
        <dbReference type="Pfam" id="PF08281"/>
    </source>
</evidence>
<keyword evidence="3" id="KW-0731">Sigma factor</keyword>
<dbReference type="PANTHER" id="PTHR43133:SF25">
    <property type="entry name" value="RNA POLYMERASE SIGMA FACTOR RFAY-RELATED"/>
    <property type="match status" value="1"/>
</dbReference>
<comment type="similarity">
    <text evidence="1">Belongs to the sigma-70 factor family. ECF subfamily.</text>
</comment>
<dbReference type="EMBL" id="CAFBMT010000008">
    <property type="protein sequence ID" value="CAB4934246.1"/>
    <property type="molecule type" value="Genomic_DNA"/>
</dbReference>
<evidence type="ECO:0000256" key="4">
    <source>
        <dbReference type="ARBA" id="ARBA00023163"/>
    </source>
</evidence>
<dbReference type="InterPro" id="IPR013325">
    <property type="entry name" value="RNA_pol_sigma_r2"/>
</dbReference>
<dbReference type="SUPFAM" id="SSF88659">
    <property type="entry name" value="Sigma3 and sigma4 domains of RNA polymerase sigma factors"/>
    <property type="match status" value="1"/>
</dbReference>
<accession>A0A6J6Q3J9</accession>
<dbReference type="GO" id="GO:0003677">
    <property type="term" value="F:DNA binding"/>
    <property type="evidence" value="ECO:0007669"/>
    <property type="project" value="InterPro"/>
</dbReference>
<dbReference type="InterPro" id="IPR013324">
    <property type="entry name" value="RNA_pol_sigma_r3/r4-like"/>
</dbReference>
<evidence type="ECO:0000313" key="10">
    <source>
        <dbReference type="EMBL" id="CAB4846795.1"/>
    </source>
</evidence>
<evidence type="ECO:0000256" key="1">
    <source>
        <dbReference type="ARBA" id="ARBA00010641"/>
    </source>
</evidence>
<dbReference type="InterPro" id="IPR039425">
    <property type="entry name" value="RNA_pol_sigma-70-like"/>
</dbReference>
<dbReference type="EMBL" id="CAFBIY010000011">
    <property type="protein sequence ID" value="CAB4846795.1"/>
    <property type="molecule type" value="Genomic_DNA"/>
</dbReference>
<dbReference type="InterPro" id="IPR036388">
    <property type="entry name" value="WH-like_DNA-bd_sf"/>
</dbReference>
<dbReference type="PANTHER" id="PTHR43133">
    <property type="entry name" value="RNA POLYMERASE ECF-TYPE SIGMA FACTO"/>
    <property type="match status" value="1"/>
</dbReference>
<dbReference type="Pfam" id="PF08281">
    <property type="entry name" value="Sigma70_r4_2"/>
    <property type="match status" value="1"/>
</dbReference>
<dbReference type="EMBL" id="CAFBOL010000015">
    <property type="protein sequence ID" value="CAB4981890.1"/>
    <property type="molecule type" value="Genomic_DNA"/>
</dbReference>
<feature type="compositionally biased region" description="Basic and acidic residues" evidence="5">
    <location>
        <begin position="166"/>
        <end position="185"/>
    </location>
</feature>
<evidence type="ECO:0000256" key="3">
    <source>
        <dbReference type="ARBA" id="ARBA00023082"/>
    </source>
</evidence>
<feature type="domain" description="RNA polymerase sigma factor 70 region 4 type 2" evidence="6">
    <location>
        <begin position="108"/>
        <end position="159"/>
    </location>
</feature>
<reference evidence="8" key="1">
    <citation type="submission" date="2020-05" db="EMBL/GenBank/DDBJ databases">
        <authorList>
            <person name="Chiriac C."/>
            <person name="Salcher M."/>
            <person name="Ghai R."/>
            <person name="Kavagutti S V."/>
        </authorList>
    </citation>
    <scope>NUCLEOTIDE SEQUENCE</scope>
</reference>
<dbReference type="InterPro" id="IPR013249">
    <property type="entry name" value="RNA_pol_sigma70_r4_t2"/>
</dbReference>
<dbReference type="Gene3D" id="1.10.10.10">
    <property type="entry name" value="Winged helix-like DNA-binding domain superfamily/Winged helix DNA-binding domain"/>
    <property type="match status" value="1"/>
</dbReference>
<protein>
    <submittedName>
        <fullName evidence="8">Unannotated protein</fullName>
    </submittedName>
</protein>
<organism evidence="8">
    <name type="scientific">freshwater metagenome</name>
    <dbReference type="NCBI Taxonomy" id="449393"/>
    <lineage>
        <taxon>unclassified sequences</taxon>
        <taxon>metagenomes</taxon>
        <taxon>ecological metagenomes</taxon>
    </lineage>
</organism>
<dbReference type="EMBL" id="CAFAAV010000060">
    <property type="protein sequence ID" value="CAB4815045.1"/>
    <property type="molecule type" value="Genomic_DNA"/>
</dbReference>
<evidence type="ECO:0000313" key="11">
    <source>
        <dbReference type="EMBL" id="CAB4934246.1"/>
    </source>
</evidence>
<dbReference type="GO" id="GO:0016987">
    <property type="term" value="F:sigma factor activity"/>
    <property type="evidence" value="ECO:0007669"/>
    <property type="project" value="UniProtKB-KW"/>
</dbReference>
<keyword evidence="4" id="KW-0804">Transcription</keyword>
<feature type="region of interest" description="Disordered" evidence="5">
    <location>
        <begin position="165"/>
        <end position="185"/>
    </location>
</feature>
<dbReference type="Gene3D" id="1.10.1740.10">
    <property type="match status" value="1"/>
</dbReference>
<gene>
    <name evidence="8" type="ORF">UFOPK2656_00231</name>
    <name evidence="9" type="ORF">UFOPK3099_01006</name>
    <name evidence="10" type="ORF">UFOPK3267_00344</name>
    <name evidence="11" type="ORF">UFOPK3651_01688</name>
    <name evidence="12" type="ORF">UFOPK3931_00860</name>
    <name evidence="7" type="ORF">UFOPK4189_01979</name>
</gene>
<evidence type="ECO:0000313" key="7">
    <source>
        <dbReference type="EMBL" id="CAB4364214.1"/>
    </source>
</evidence>
<evidence type="ECO:0000256" key="2">
    <source>
        <dbReference type="ARBA" id="ARBA00023015"/>
    </source>
</evidence>
<dbReference type="NCBIfam" id="TIGR02937">
    <property type="entry name" value="sigma70-ECF"/>
    <property type="match status" value="1"/>
</dbReference>
<dbReference type="SUPFAM" id="SSF88946">
    <property type="entry name" value="Sigma2 domain of RNA polymerase sigma factors"/>
    <property type="match status" value="1"/>
</dbReference>
<dbReference type="EMBL" id="CAESGF010000011">
    <property type="protein sequence ID" value="CAB4364214.1"/>
    <property type="molecule type" value="Genomic_DNA"/>
</dbReference>
<proteinExistence type="inferred from homology"/>